<dbReference type="SUPFAM" id="SSF54928">
    <property type="entry name" value="RNA-binding domain, RBD"/>
    <property type="match status" value="1"/>
</dbReference>
<dbReference type="InterPro" id="IPR035979">
    <property type="entry name" value="RBD_domain_sf"/>
</dbReference>
<feature type="compositionally biased region" description="Basic and acidic residues" evidence="3">
    <location>
        <begin position="292"/>
        <end position="310"/>
    </location>
</feature>
<feature type="compositionally biased region" description="Basic and acidic residues" evidence="3">
    <location>
        <begin position="137"/>
        <end position="159"/>
    </location>
</feature>
<feature type="region of interest" description="Disordered" evidence="3">
    <location>
        <begin position="137"/>
        <end position="342"/>
    </location>
</feature>
<feature type="domain" description="RRM" evidence="4">
    <location>
        <begin position="62"/>
        <end position="136"/>
    </location>
</feature>
<feature type="compositionally biased region" description="Basic and acidic residues" evidence="3">
    <location>
        <begin position="272"/>
        <end position="282"/>
    </location>
</feature>
<dbReference type="SMART" id="SM00360">
    <property type="entry name" value="RRM"/>
    <property type="match status" value="1"/>
</dbReference>
<dbReference type="EMBL" id="JANBPU010000007">
    <property type="protein sequence ID" value="KAJ1921055.1"/>
    <property type="molecule type" value="Genomic_DNA"/>
</dbReference>
<reference evidence="5" key="1">
    <citation type="submission" date="2022-07" db="EMBL/GenBank/DDBJ databases">
        <title>Phylogenomic reconstructions and comparative analyses of Kickxellomycotina fungi.</title>
        <authorList>
            <person name="Reynolds N.K."/>
            <person name="Stajich J.E."/>
            <person name="Barry K."/>
            <person name="Grigoriev I.V."/>
            <person name="Crous P."/>
            <person name="Smith M.E."/>
        </authorList>
    </citation>
    <scope>NUCLEOTIDE SEQUENCE</scope>
    <source>
        <strain evidence="5">NBRC 100468</strain>
    </source>
</reference>
<accession>A0A9W8A600</accession>
<keyword evidence="6" id="KW-1185">Reference proteome</keyword>
<dbReference type="AlphaFoldDB" id="A0A9W8A600"/>
<gene>
    <name evidence="5" type="primary">TIF3</name>
    <name evidence="5" type="ORF">H4219_000913</name>
</gene>
<name>A0A9W8A600_9FUNG</name>
<protein>
    <submittedName>
        <fullName evidence="5">Eukaryotic translation initiation factor 4B</fullName>
    </submittedName>
</protein>
<keyword evidence="1 2" id="KW-0694">RNA-binding</keyword>
<evidence type="ECO:0000313" key="5">
    <source>
        <dbReference type="EMBL" id="KAJ1921055.1"/>
    </source>
</evidence>
<keyword evidence="5" id="KW-0648">Protein biosynthesis</keyword>
<dbReference type="InterPro" id="IPR000504">
    <property type="entry name" value="RRM_dom"/>
</dbReference>
<dbReference type="InterPro" id="IPR012677">
    <property type="entry name" value="Nucleotide-bd_a/b_plait_sf"/>
</dbReference>
<feature type="compositionally biased region" description="Basic and acidic residues" evidence="3">
    <location>
        <begin position="322"/>
        <end position="335"/>
    </location>
</feature>
<dbReference type="Gene3D" id="3.30.70.330">
    <property type="match status" value="1"/>
</dbReference>
<dbReference type="PANTHER" id="PTHR23236:SF11">
    <property type="entry name" value="EUKARYOTIC TRANSLATION INITIATION FACTOR 4H"/>
    <property type="match status" value="1"/>
</dbReference>
<dbReference type="GO" id="GO:0005730">
    <property type="term" value="C:nucleolus"/>
    <property type="evidence" value="ECO:0007669"/>
    <property type="project" value="TreeGrafter"/>
</dbReference>
<evidence type="ECO:0000256" key="3">
    <source>
        <dbReference type="SAM" id="MobiDB-lite"/>
    </source>
</evidence>
<sequence>MSLAAFLSEGTDGSSWADEMNEYPIPISLPDNERKREDRYQRDQGFARQEREQLPLPTSAPFNARVNNLGYEVNEDDIRAYFSDVKEVRLITDKMTARSKGIAFVEFETLDGLKQALDKSGLEFAGRSVFVNVAEARPERAEGGSWRRAESREPREQSHEPLGPTQADKDSDWRSHPAPVSREGHREPRFERSGSDLHRRPIGEPREPLPPSEADKDSDWRRHAPVTSSNSSQEGRRGRDFSSEPRHRSPQFTNTIRPRATDTEWRGGGFADYKRREPRNLSREGSGVSAREGAEEGEHTNDKQSSDWRQSRSGSGRGGRRYGNDRQNDNKDRDLSGGWRRV</sequence>
<organism evidence="5 6">
    <name type="scientific">Mycoemilia scoparia</name>
    <dbReference type="NCBI Taxonomy" id="417184"/>
    <lineage>
        <taxon>Eukaryota</taxon>
        <taxon>Fungi</taxon>
        <taxon>Fungi incertae sedis</taxon>
        <taxon>Zoopagomycota</taxon>
        <taxon>Kickxellomycotina</taxon>
        <taxon>Kickxellomycetes</taxon>
        <taxon>Kickxellales</taxon>
        <taxon>Kickxellaceae</taxon>
        <taxon>Mycoemilia</taxon>
    </lineage>
</organism>
<dbReference type="GO" id="GO:0003743">
    <property type="term" value="F:translation initiation factor activity"/>
    <property type="evidence" value="ECO:0007669"/>
    <property type="project" value="UniProtKB-KW"/>
</dbReference>
<dbReference type="PROSITE" id="PS50102">
    <property type="entry name" value="RRM"/>
    <property type="match status" value="1"/>
</dbReference>
<feature type="compositionally biased region" description="Basic and acidic residues" evidence="3">
    <location>
        <begin position="182"/>
        <end position="222"/>
    </location>
</feature>
<evidence type="ECO:0000313" key="6">
    <source>
        <dbReference type="Proteomes" id="UP001150538"/>
    </source>
</evidence>
<keyword evidence="5" id="KW-0396">Initiation factor</keyword>
<evidence type="ECO:0000256" key="2">
    <source>
        <dbReference type="PROSITE-ProRule" id="PRU00176"/>
    </source>
</evidence>
<evidence type="ECO:0000259" key="4">
    <source>
        <dbReference type="PROSITE" id="PS50102"/>
    </source>
</evidence>
<feature type="region of interest" description="Disordered" evidence="3">
    <location>
        <begin position="1"/>
        <end position="59"/>
    </location>
</feature>
<proteinExistence type="predicted"/>
<dbReference type="Proteomes" id="UP001150538">
    <property type="component" value="Unassembled WGS sequence"/>
</dbReference>
<evidence type="ECO:0000256" key="1">
    <source>
        <dbReference type="ARBA" id="ARBA00022884"/>
    </source>
</evidence>
<feature type="compositionally biased region" description="Basic and acidic residues" evidence="3">
    <location>
        <begin position="234"/>
        <end position="247"/>
    </location>
</feature>
<feature type="compositionally biased region" description="Basic and acidic residues" evidence="3">
    <location>
        <begin position="31"/>
        <end position="42"/>
    </location>
</feature>
<dbReference type="GO" id="GO:0003723">
    <property type="term" value="F:RNA binding"/>
    <property type="evidence" value="ECO:0007669"/>
    <property type="project" value="UniProtKB-UniRule"/>
</dbReference>
<dbReference type="PANTHER" id="PTHR23236">
    <property type="entry name" value="EUKARYOTIC TRANSLATION INITIATION FACTOR 4B/4H"/>
    <property type="match status" value="1"/>
</dbReference>
<dbReference type="OrthoDB" id="48651at2759"/>
<dbReference type="Pfam" id="PF00076">
    <property type="entry name" value="RRM_1"/>
    <property type="match status" value="1"/>
</dbReference>
<comment type="caution">
    <text evidence="5">The sequence shown here is derived from an EMBL/GenBank/DDBJ whole genome shotgun (WGS) entry which is preliminary data.</text>
</comment>